<dbReference type="AlphaFoldDB" id="A0A231H4F5"/>
<dbReference type="RefSeq" id="WP_262985064.1">
    <property type="nucleotide sequence ID" value="NZ_JAAXOR010000001.1"/>
</dbReference>
<sequence length="40" mass="4366">MRIATRFPGERTPATGGADRIAHIRGVVVKIGSAWRARHP</sequence>
<evidence type="ECO:0000313" key="1">
    <source>
        <dbReference type="EMBL" id="OXR43672.1"/>
    </source>
</evidence>
<dbReference type="EMBL" id="NGAF01000009">
    <property type="protein sequence ID" value="OXR43672.1"/>
    <property type="molecule type" value="Genomic_DNA"/>
</dbReference>
<protein>
    <submittedName>
        <fullName evidence="1">Uncharacterized protein</fullName>
    </submittedName>
</protein>
<evidence type="ECO:0000313" key="2">
    <source>
        <dbReference type="Proteomes" id="UP000215506"/>
    </source>
</evidence>
<gene>
    <name evidence="1" type="ORF">B7C42_04540</name>
</gene>
<proteinExistence type="predicted"/>
<reference evidence="1 2" key="1">
    <citation type="submission" date="2017-07" db="EMBL/GenBank/DDBJ databases">
        <title>First draft Genome Sequence of Nocardia cerradoensis isolated from human infection.</title>
        <authorList>
            <person name="Carrasco G."/>
        </authorList>
    </citation>
    <scope>NUCLEOTIDE SEQUENCE [LARGE SCALE GENOMIC DNA]</scope>
    <source>
        <strain evidence="1 2">CNM20130759</strain>
    </source>
</reference>
<accession>A0A231H4F5</accession>
<comment type="caution">
    <text evidence="1">The sequence shown here is derived from an EMBL/GenBank/DDBJ whole genome shotgun (WGS) entry which is preliminary data.</text>
</comment>
<dbReference type="Proteomes" id="UP000215506">
    <property type="component" value="Unassembled WGS sequence"/>
</dbReference>
<keyword evidence="2" id="KW-1185">Reference proteome</keyword>
<name>A0A231H4F5_9NOCA</name>
<organism evidence="1 2">
    <name type="scientific">Nocardia cerradoensis</name>
    <dbReference type="NCBI Taxonomy" id="85688"/>
    <lineage>
        <taxon>Bacteria</taxon>
        <taxon>Bacillati</taxon>
        <taxon>Actinomycetota</taxon>
        <taxon>Actinomycetes</taxon>
        <taxon>Mycobacteriales</taxon>
        <taxon>Nocardiaceae</taxon>
        <taxon>Nocardia</taxon>
    </lineage>
</organism>